<proteinExistence type="predicted"/>
<accession>A0A0K1ISP5</accession>
<gene>
    <name evidence="2" type="ORF">ABY42_06935</name>
</gene>
<dbReference type="PATRIC" id="fig|35746.4.peg.1474"/>
<reference evidence="3" key="1">
    <citation type="journal article" date="2015" name="J. Biotechnol.">
        <title>Complete genome sequence of Haloferax gibbonsii strain ARA6, a potential producer of polyhydroxyalkanoates and halocins isolated from Araruama, Rio de Janeiro, Brasil.</title>
        <authorList>
            <person name="Pinto L.H."/>
            <person name="D'Alincourt Carvalho-Assef A.P."/>
            <person name="Vieira R.P."/>
            <person name="Clementino M.M."/>
            <person name="Albano R.M."/>
        </authorList>
    </citation>
    <scope>NUCLEOTIDE SEQUENCE [LARGE SCALE GENOMIC DNA]</scope>
    <source>
        <strain evidence="3">ARA6</strain>
    </source>
</reference>
<dbReference type="Proteomes" id="UP000066124">
    <property type="component" value="Chromosome"/>
</dbReference>
<dbReference type="EMBL" id="CP011947">
    <property type="protein sequence ID" value="AKU07486.1"/>
    <property type="molecule type" value="Genomic_DNA"/>
</dbReference>
<dbReference type="AlphaFoldDB" id="A0A0K1ISP5"/>
<sequence length="121" mass="13391">MIDSLGSVRLVGWLVEFDAGGSLRCGWFVTIRLVGWSFEFDAGGSLLFVVVRLVLPGYSVDSDSCPRSQTFMTLSPVGGVWLTSRIVFGRSLVLLMCFLGSCYHGSWIKISAMLYYDLLAY</sequence>
<keyword evidence="1" id="KW-0812">Transmembrane</keyword>
<keyword evidence="1" id="KW-1133">Transmembrane helix</keyword>
<keyword evidence="1" id="KW-0472">Membrane</keyword>
<evidence type="ECO:0000313" key="2">
    <source>
        <dbReference type="EMBL" id="AKU07486.1"/>
    </source>
</evidence>
<dbReference type="KEGG" id="hgi:ABY42_06935"/>
<organism evidence="2 3">
    <name type="scientific">Haloferax gibbonsii</name>
    <dbReference type="NCBI Taxonomy" id="35746"/>
    <lineage>
        <taxon>Archaea</taxon>
        <taxon>Methanobacteriati</taxon>
        <taxon>Methanobacteriota</taxon>
        <taxon>Stenosarchaea group</taxon>
        <taxon>Halobacteria</taxon>
        <taxon>Halobacteriales</taxon>
        <taxon>Haloferacaceae</taxon>
        <taxon>Haloferax</taxon>
    </lineage>
</organism>
<evidence type="ECO:0000313" key="3">
    <source>
        <dbReference type="Proteomes" id="UP000066124"/>
    </source>
</evidence>
<name>A0A0K1ISP5_HALGI</name>
<evidence type="ECO:0000256" key="1">
    <source>
        <dbReference type="SAM" id="Phobius"/>
    </source>
</evidence>
<protein>
    <submittedName>
        <fullName evidence="2">Uncharacterized protein</fullName>
    </submittedName>
</protein>
<feature type="transmembrane region" description="Helical" evidence="1">
    <location>
        <begin position="92"/>
        <end position="116"/>
    </location>
</feature>